<dbReference type="EMBL" id="DNNA01000295">
    <property type="protein sequence ID" value="HBC36356.1"/>
    <property type="molecule type" value="Genomic_DNA"/>
</dbReference>
<dbReference type="AlphaFoldDB" id="A0A352IY23"/>
<name>A0A352IY23_9GAMM</name>
<accession>A0A352IY23</accession>
<keyword evidence="1" id="KW-0285">Flavoprotein</keyword>
<keyword evidence="3" id="KW-0812">Transmembrane</keyword>
<dbReference type="SUPFAM" id="SSF54292">
    <property type="entry name" value="2Fe-2S ferredoxin-like"/>
    <property type="match status" value="1"/>
</dbReference>
<reference evidence="5 6" key="1">
    <citation type="journal article" date="2018" name="Nat. Biotechnol.">
        <title>A standardized bacterial taxonomy based on genome phylogeny substantially revises the tree of life.</title>
        <authorList>
            <person name="Parks D.H."/>
            <person name="Chuvochina M."/>
            <person name="Waite D.W."/>
            <person name="Rinke C."/>
            <person name="Skarshewski A."/>
            <person name="Chaumeil P.A."/>
            <person name="Hugenholtz P."/>
        </authorList>
    </citation>
    <scope>NUCLEOTIDE SEQUENCE [LARGE SCALE GENOMIC DNA]</scope>
    <source>
        <strain evidence="5">UBA9380</strain>
    </source>
</reference>
<evidence type="ECO:0000313" key="5">
    <source>
        <dbReference type="EMBL" id="HBC36356.1"/>
    </source>
</evidence>
<proteinExistence type="predicted"/>
<dbReference type="PANTHER" id="PTHR43644">
    <property type="entry name" value="NA(+)-TRANSLOCATING NADH-QUINONE REDUCTASE SUBUNIT"/>
    <property type="match status" value="1"/>
</dbReference>
<dbReference type="InterPro" id="IPR012675">
    <property type="entry name" value="Beta-grasp_dom_sf"/>
</dbReference>
<evidence type="ECO:0000256" key="1">
    <source>
        <dbReference type="ARBA" id="ARBA00022630"/>
    </source>
</evidence>
<dbReference type="Gene3D" id="3.10.20.30">
    <property type="match status" value="1"/>
</dbReference>
<evidence type="ECO:0000313" key="6">
    <source>
        <dbReference type="Proteomes" id="UP000263489"/>
    </source>
</evidence>
<keyword evidence="5" id="KW-0830">Ubiquinone</keyword>
<dbReference type="PANTHER" id="PTHR43644:SF1">
    <property type="entry name" value="NAD(P)H-FLAVIN REDUCTASE"/>
    <property type="match status" value="1"/>
</dbReference>
<evidence type="ECO:0000259" key="4">
    <source>
        <dbReference type="Pfam" id="PF00111"/>
    </source>
</evidence>
<sequence>MNTEIILGVVMFTVIVLALVAVILAARSRLVSTGDVTIEINDDPEHTLKTEAGGKLLGTLANSGIFLSSACGGGGTCAQCKCKVL</sequence>
<keyword evidence="3" id="KW-0472">Membrane</keyword>
<dbReference type="Pfam" id="PF00111">
    <property type="entry name" value="Fer2"/>
    <property type="match status" value="1"/>
</dbReference>
<dbReference type="InterPro" id="IPR001041">
    <property type="entry name" value="2Fe-2S_ferredoxin-type"/>
</dbReference>
<feature type="transmembrane region" description="Helical" evidence="3">
    <location>
        <begin position="6"/>
        <end position="26"/>
    </location>
</feature>
<evidence type="ECO:0000256" key="2">
    <source>
        <dbReference type="ARBA" id="ARBA00022827"/>
    </source>
</evidence>
<evidence type="ECO:0000256" key="3">
    <source>
        <dbReference type="SAM" id="Phobius"/>
    </source>
</evidence>
<keyword evidence="3" id="KW-1133">Transmembrane helix</keyword>
<feature type="domain" description="2Fe-2S ferredoxin-type" evidence="4">
    <location>
        <begin position="42"/>
        <end position="85"/>
    </location>
</feature>
<organism evidence="5 6">
    <name type="scientific">Marinobacter adhaerens</name>
    <dbReference type="NCBI Taxonomy" id="1033846"/>
    <lineage>
        <taxon>Bacteria</taxon>
        <taxon>Pseudomonadati</taxon>
        <taxon>Pseudomonadota</taxon>
        <taxon>Gammaproteobacteria</taxon>
        <taxon>Pseudomonadales</taxon>
        <taxon>Marinobacteraceae</taxon>
        <taxon>Marinobacter</taxon>
    </lineage>
</organism>
<feature type="non-terminal residue" evidence="5">
    <location>
        <position position="85"/>
    </location>
</feature>
<keyword evidence="2" id="KW-0274">FAD</keyword>
<dbReference type="InterPro" id="IPR036010">
    <property type="entry name" value="2Fe-2S_ferredoxin-like_sf"/>
</dbReference>
<gene>
    <name evidence="5" type="ORF">DC045_19020</name>
</gene>
<dbReference type="Proteomes" id="UP000263489">
    <property type="component" value="Unassembled WGS sequence"/>
</dbReference>
<dbReference type="GO" id="GO:0051536">
    <property type="term" value="F:iron-sulfur cluster binding"/>
    <property type="evidence" value="ECO:0007669"/>
    <property type="project" value="InterPro"/>
</dbReference>
<comment type="caution">
    <text evidence="5">The sequence shown here is derived from an EMBL/GenBank/DDBJ whole genome shotgun (WGS) entry which is preliminary data.</text>
</comment>
<protein>
    <submittedName>
        <fullName evidence="5">NADH:ubiquinone reductase (Na(+)-transporting) subunit F</fullName>
    </submittedName>
</protein>